<dbReference type="Proteomes" id="UP001157974">
    <property type="component" value="Unassembled WGS sequence"/>
</dbReference>
<name>A0AAV8UL61_9RHOD</name>
<reference evidence="1 2" key="1">
    <citation type="journal article" date="2023" name="Nat. Commun.">
        <title>Origin of minicircular mitochondrial genomes in red algae.</title>
        <authorList>
            <person name="Lee Y."/>
            <person name="Cho C.H."/>
            <person name="Lee Y.M."/>
            <person name="Park S.I."/>
            <person name="Yang J.H."/>
            <person name="West J.A."/>
            <person name="Bhattacharya D."/>
            <person name="Yoon H.S."/>
        </authorList>
    </citation>
    <scope>NUCLEOTIDE SEQUENCE [LARGE SCALE GENOMIC DNA]</scope>
    <source>
        <strain evidence="1 2">CCMP1338</strain>
        <tissue evidence="1">Whole cell</tissue>
    </source>
</reference>
<protein>
    <recommendedName>
        <fullName evidence="3">PS II complex 12 kDa extrinsic protein</fullName>
    </recommendedName>
</protein>
<comment type="caution">
    <text evidence="1">The sequence shown here is derived from an EMBL/GenBank/DDBJ whole genome shotgun (WGS) entry which is preliminary data.</text>
</comment>
<sequence length="198" mass="20917">MMESVPAFLVAGRVTGSRGNVGVCARGSGDSISRRGFGSLLVGGALVLGNSVELLAREKPKIDLDSALLPIVRVQESCRDLIDGINDGTYEGSYAEITGIIGTIQRGNDLKENLKQVSLHAKPRDASSVMEHGRSALEYLSSPATYFNPADLKNKPTATYTNFVVGALGAVQTELGEVLKNVPSEAVSRAREALNGDI</sequence>
<organism evidence="1 2">
    <name type="scientific">Rhodosorus marinus</name>
    <dbReference type="NCBI Taxonomy" id="101924"/>
    <lineage>
        <taxon>Eukaryota</taxon>
        <taxon>Rhodophyta</taxon>
        <taxon>Stylonematophyceae</taxon>
        <taxon>Stylonematales</taxon>
        <taxon>Stylonemataceae</taxon>
        <taxon>Rhodosorus</taxon>
    </lineage>
</organism>
<evidence type="ECO:0000313" key="2">
    <source>
        <dbReference type="Proteomes" id="UP001157974"/>
    </source>
</evidence>
<dbReference type="AlphaFoldDB" id="A0AAV8UL61"/>
<accession>A0AAV8UL61</accession>
<evidence type="ECO:0000313" key="1">
    <source>
        <dbReference type="EMBL" id="KAJ8903280.1"/>
    </source>
</evidence>
<proteinExistence type="predicted"/>
<gene>
    <name evidence="1" type="ORF">NDN08_004389</name>
</gene>
<keyword evidence="2" id="KW-1185">Reference proteome</keyword>
<dbReference type="EMBL" id="JAMWBK010000007">
    <property type="protein sequence ID" value="KAJ8903280.1"/>
    <property type="molecule type" value="Genomic_DNA"/>
</dbReference>
<evidence type="ECO:0008006" key="3">
    <source>
        <dbReference type="Google" id="ProtNLM"/>
    </source>
</evidence>